<dbReference type="STRING" id="1666911.HLUCCA11_15680"/>
<gene>
    <name evidence="2" type="ORF">HLUCCA11_15680</name>
</gene>
<feature type="signal peptide" evidence="1">
    <location>
        <begin position="1"/>
        <end position="22"/>
    </location>
</feature>
<name>A0A0P7YUC2_9CYAN</name>
<dbReference type="EMBL" id="LJZR01000022">
    <property type="protein sequence ID" value="KPQ34188.1"/>
    <property type="molecule type" value="Genomic_DNA"/>
</dbReference>
<dbReference type="AlphaFoldDB" id="A0A0P7YUC2"/>
<dbReference type="Proteomes" id="UP000050465">
    <property type="component" value="Unassembled WGS sequence"/>
</dbReference>
<feature type="chain" id="PRO_5006146636" description="Lipoprotein" evidence="1">
    <location>
        <begin position="23"/>
        <end position="183"/>
    </location>
</feature>
<dbReference type="PROSITE" id="PS51257">
    <property type="entry name" value="PROKAR_LIPOPROTEIN"/>
    <property type="match status" value="1"/>
</dbReference>
<keyword evidence="1" id="KW-0732">Signal</keyword>
<evidence type="ECO:0000256" key="1">
    <source>
        <dbReference type="SAM" id="SignalP"/>
    </source>
</evidence>
<comment type="caution">
    <text evidence="2">The sequence shown here is derived from an EMBL/GenBank/DDBJ whole genome shotgun (WGS) entry which is preliminary data.</text>
</comment>
<organism evidence="2 3">
    <name type="scientific">Phormidesmis priestleyi Ana</name>
    <dbReference type="NCBI Taxonomy" id="1666911"/>
    <lineage>
        <taxon>Bacteria</taxon>
        <taxon>Bacillati</taxon>
        <taxon>Cyanobacteriota</taxon>
        <taxon>Cyanophyceae</taxon>
        <taxon>Leptolyngbyales</taxon>
        <taxon>Leptolyngbyaceae</taxon>
        <taxon>Phormidesmis</taxon>
    </lineage>
</organism>
<sequence length="183" mass="20296">MNRSHRPAWFAPTLPIACALLASVVSCNQVSTNAFEATADFEATAATTYVWQVEYNPRNANQDRPNDRRLEQFESTTVVNVNGIRPEAAGSGPDSKGLWWPVLPPEPTVDDIEDRRKRAEIPRSPEVIKKVDYNITFNQSGEAKTLPTNNDVYRQAVKAFEADRPLALTLGPQDASVLTAEIQ</sequence>
<evidence type="ECO:0008006" key="4">
    <source>
        <dbReference type="Google" id="ProtNLM"/>
    </source>
</evidence>
<accession>A0A0P7YUC2</accession>
<protein>
    <recommendedName>
        <fullName evidence="4">Lipoprotein</fullName>
    </recommendedName>
</protein>
<evidence type="ECO:0000313" key="2">
    <source>
        <dbReference type="EMBL" id="KPQ34188.1"/>
    </source>
</evidence>
<evidence type="ECO:0000313" key="3">
    <source>
        <dbReference type="Proteomes" id="UP000050465"/>
    </source>
</evidence>
<proteinExistence type="predicted"/>
<reference evidence="2 3" key="1">
    <citation type="submission" date="2015-09" db="EMBL/GenBank/DDBJ databases">
        <title>Identification and resolution of microdiversity through metagenomic sequencing of parallel consortia.</title>
        <authorList>
            <person name="Nelson W.C."/>
            <person name="Romine M.F."/>
            <person name="Lindemann S.R."/>
        </authorList>
    </citation>
    <scope>NUCLEOTIDE SEQUENCE [LARGE SCALE GENOMIC DNA]</scope>
    <source>
        <strain evidence="2">Ana</strain>
    </source>
</reference>